<dbReference type="Gene3D" id="3.40.630.30">
    <property type="match status" value="1"/>
</dbReference>
<accession>A0A221MFS1</accession>
<evidence type="ECO:0000259" key="1">
    <source>
        <dbReference type="PROSITE" id="PS51186"/>
    </source>
</evidence>
<proteinExistence type="predicted"/>
<protein>
    <submittedName>
        <fullName evidence="2">GNAT family N-acetyltransferase</fullName>
    </submittedName>
</protein>
<dbReference type="Pfam" id="PF13508">
    <property type="entry name" value="Acetyltransf_7"/>
    <property type="match status" value="1"/>
</dbReference>
<gene>
    <name evidence="2" type="ORF">CFK40_16575</name>
</gene>
<dbReference type="InterPro" id="IPR000182">
    <property type="entry name" value="GNAT_dom"/>
</dbReference>
<organism evidence="2 3">
    <name type="scientific">Virgibacillus necropolis</name>
    <dbReference type="NCBI Taxonomy" id="163877"/>
    <lineage>
        <taxon>Bacteria</taxon>
        <taxon>Bacillati</taxon>
        <taxon>Bacillota</taxon>
        <taxon>Bacilli</taxon>
        <taxon>Bacillales</taxon>
        <taxon>Bacillaceae</taxon>
        <taxon>Virgibacillus</taxon>
    </lineage>
</organism>
<evidence type="ECO:0000313" key="2">
    <source>
        <dbReference type="EMBL" id="ASN06516.1"/>
    </source>
</evidence>
<dbReference type="GO" id="GO:0016747">
    <property type="term" value="F:acyltransferase activity, transferring groups other than amino-acyl groups"/>
    <property type="evidence" value="ECO:0007669"/>
    <property type="project" value="InterPro"/>
</dbReference>
<reference evidence="2 3" key="1">
    <citation type="journal article" date="2003" name="Int. J. Syst. Evol. Microbiol.">
        <title>Virgibacillus carmonensis sp. nov., Virgibacillus necropolis sp. nov. and Virgibacillus picturae sp. nov., three novel species isolated from deteriorated mural paintings, transfer of the species of the genus salibacillus to Virgibacillus, as Virgibacillus marismortui comb. nov. and Virgibacillus salexigens comb. nov., and emended description of the genus Virgibacillus.</title>
        <authorList>
            <person name="Heyrman J."/>
            <person name="Logan N.A."/>
            <person name="Busse H.J."/>
            <person name="Balcaen A."/>
            <person name="Lebbe L."/>
            <person name="Rodriguez-Diaz M."/>
            <person name="Swings J."/>
            <person name="De Vos P."/>
        </authorList>
    </citation>
    <scope>NUCLEOTIDE SEQUENCE [LARGE SCALE GENOMIC DNA]</scope>
    <source>
        <strain evidence="2 3">LMG 19488</strain>
    </source>
</reference>
<evidence type="ECO:0000313" key="3">
    <source>
        <dbReference type="Proteomes" id="UP000204391"/>
    </source>
</evidence>
<sequence>MNWYEKLNKYFPVEEMKSKEHMDMLLKEKGDVYYKDESPNHVLMFAEFDTFIFIDYVWVSTETRGQGTGHKIMEKLKEKGKPIILEVEPVDYDDTDTEKRLRFYQREGFTHAQSIGYNRRSLATNEETTMEILYWSPNDDSEDVIYEKMKHTYDHIHTYKDEEIYGRSYQPVDEVLSYDTDRENEDIFKNLKKPEKA</sequence>
<name>A0A221MFS1_9BACI</name>
<dbReference type="OrthoDB" id="2425381at2"/>
<keyword evidence="2" id="KW-0808">Transferase</keyword>
<dbReference type="SUPFAM" id="SSF55729">
    <property type="entry name" value="Acyl-CoA N-acyltransferases (Nat)"/>
    <property type="match status" value="1"/>
</dbReference>
<dbReference type="EMBL" id="CP022437">
    <property type="protein sequence ID" value="ASN06516.1"/>
    <property type="molecule type" value="Genomic_DNA"/>
</dbReference>
<feature type="domain" description="N-acetyltransferase" evidence="1">
    <location>
        <begin position="1"/>
        <end position="131"/>
    </location>
</feature>
<dbReference type="KEGG" id="vne:CFK40_16575"/>
<dbReference type="PROSITE" id="PS51186">
    <property type="entry name" value="GNAT"/>
    <property type="match status" value="1"/>
</dbReference>
<keyword evidence="3" id="KW-1185">Reference proteome</keyword>
<dbReference type="Proteomes" id="UP000204391">
    <property type="component" value="Chromosome"/>
</dbReference>
<dbReference type="InterPro" id="IPR016181">
    <property type="entry name" value="Acyl_CoA_acyltransferase"/>
</dbReference>
<dbReference type="RefSeq" id="WP_089533513.1">
    <property type="nucleotide sequence ID" value="NZ_CP022437.1"/>
</dbReference>
<dbReference type="AlphaFoldDB" id="A0A221MFS1"/>